<feature type="compositionally biased region" description="Acidic residues" evidence="2">
    <location>
        <begin position="1"/>
        <end position="11"/>
    </location>
</feature>
<dbReference type="PANTHER" id="PTHR13384">
    <property type="entry name" value="G PATCH DOMAIN-CONTAINING PROTEIN 1"/>
    <property type="match status" value="1"/>
</dbReference>
<dbReference type="EMBL" id="JBHFQA010000059">
    <property type="protein sequence ID" value="KAL2076804.1"/>
    <property type="molecule type" value="Genomic_DNA"/>
</dbReference>
<reference evidence="4 5" key="1">
    <citation type="submission" date="2024-09" db="EMBL/GenBank/DDBJ databases">
        <title>A chromosome-level genome assembly of Gray's grenadier anchovy, Coilia grayii.</title>
        <authorList>
            <person name="Fu Z."/>
        </authorList>
    </citation>
    <scope>NUCLEOTIDE SEQUENCE [LARGE SCALE GENOMIC DNA]</scope>
    <source>
        <strain evidence="4">G4</strain>
        <tissue evidence="4">Muscle</tissue>
    </source>
</reference>
<feature type="compositionally biased region" description="Low complexity" evidence="2">
    <location>
        <begin position="696"/>
        <end position="710"/>
    </location>
</feature>
<name>A0ABD1IPN5_9TELE</name>
<dbReference type="InterPro" id="IPR011666">
    <property type="entry name" value="DUF1604"/>
</dbReference>
<feature type="region of interest" description="Disordered" evidence="2">
    <location>
        <begin position="696"/>
        <end position="734"/>
    </location>
</feature>
<dbReference type="Pfam" id="PF07713">
    <property type="entry name" value="DUF1604"/>
    <property type="match status" value="1"/>
</dbReference>
<feature type="compositionally biased region" description="Basic and acidic residues" evidence="2">
    <location>
        <begin position="435"/>
        <end position="457"/>
    </location>
</feature>
<dbReference type="PANTHER" id="PTHR13384:SF19">
    <property type="entry name" value="G PATCH DOMAIN-CONTAINING PROTEIN 1"/>
    <property type="match status" value="1"/>
</dbReference>
<dbReference type="AlphaFoldDB" id="A0ABD1IPN5"/>
<feature type="compositionally biased region" description="Basic and acidic residues" evidence="2">
    <location>
        <begin position="711"/>
        <end position="724"/>
    </location>
</feature>
<feature type="region of interest" description="Disordered" evidence="2">
    <location>
        <begin position="190"/>
        <end position="212"/>
    </location>
</feature>
<feature type="region of interest" description="Disordered" evidence="2">
    <location>
        <begin position="1"/>
        <end position="39"/>
    </location>
</feature>
<evidence type="ECO:0000313" key="5">
    <source>
        <dbReference type="Proteomes" id="UP001591681"/>
    </source>
</evidence>
<feature type="domain" description="G-patch" evidence="3">
    <location>
        <begin position="151"/>
        <end position="171"/>
    </location>
</feature>
<evidence type="ECO:0000256" key="1">
    <source>
        <dbReference type="ARBA" id="ARBA00008600"/>
    </source>
</evidence>
<feature type="compositionally biased region" description="Acidic residues" evidence="2">
    <location>
        <begin position="200"/>
        <end position="212"/>
    </location>
</feature>
<feature type="region of interest" description="Disordered" evidence="2">
    <location>
        <begin position="500"/>
        <end position="525"/>
    </location>
</feature>
<accession>A0ABD1IPN5</accession>
<keyword evidence="5" id="KW-1185">Reference proteome</keyword>
<dbReference type="PROSITE" id="PS50174">
    <property type="entry name" value="G_PATCH"/>
    <property type="match status" value="1"/>
</dbReference>
<evidence type="ECO:0000259" key="3">
    <source>
        <dbReference type="PROSITE" id="PS50174"/>
    </source>
</evidence>
<dbReference type="Pfam" id="PF26093">
    <property type="entry name" value="HTH_TGH"/>
    <property type="match status" value="1"/>
</dbReference>
<dbReference type="InterPro" id="IPR000467">
    <property type="entry name" value="G_patch_dom"/>
</dbReference>
<feature type="region of interest" description="Disordered" evidence="2">
    <location>
        <begin position="430"/>
        <end position="481"/>
    </location>
</feature>
<comment type="caution">
    <text evidence="4">The sequence shown here is derived from an EMBL/GenBank/DDBJ whole genome shotgun (WGS) entry which is preliminary data.</text>
</comment>
<evidence type="ECO:0000256" key="2">
    <source>
        <dbReference type="SAM" id="MobiDB-lite"/>
    </source>
</evidence>
<evidence type="ECO:0000313" key="4">
    <source>
        <dbReference type="EMBL" id="KAL2076804.1"/>
    </source>
</evidence>
<gene>
    <name evidence="4" type="ORF">ACEWY4_027593</name>
</gene>
<sequence length="981" mass="107927">MASDSDSDEDFVSYGTPLEPLEEDEPARKPVPVHEQTVKDEKGRYKRFHGAFTGGFSAGYFNTVGSKEGWTPSTFVSSRQQKVERQSARPEDFMDEEDLGEHGIAPDQITTTADFGSGCIDPIQEKARTLSAQSGPIPGDTLLHDLIAPARTSVGVALLRKMGWREGQGVGPRVRKRKMHHKADAGERVYGCALPPEGSAESEGDSDDEFAPEDVTFAPRDVTPQVWVGKQDLHGLGYRGLDPSRALPAHTSRGQHINLFTLTSDSTSSLLGLSHSTHTRRGVAGQAFDEDDESVYHRDSMSNYDSVLGGEEPGDGLYGWTAPQQYRSKSKDSKRDAAYLGKILEGFTLASNAEEPKTVFAPPVLPRDYRPLRRYRPLLDTSGLSPLLAAALRDSRGHMTQPQQAIGRHQLDSAQRRELLGETSLQGPSSVFELLRPEDQEKLSSVRKAADGRRDVPEPSSQSGGPPEGRRGVPDLTSQSGRAAVVAAAKASALQALSSRFQGRQQGAPEGQSGAMEGHKGAPESQALAAWSAPTADTTNTFKPFDKNPHKQARYDQYVSLLRQGHKDALERSLDVCMTEWERGREREEFVRAALLYKPSSSALSTRFTRSTHTEDDSSVEVTQDAESDVNDKESAVKMKMFGKLTRDTFQWYPHTLLCKRFNIPDPYPGSGVVGMPKVKRDRFSVFNFLTVNESPTAAHSPASSSSGDAECSKAAEAGRRSRWDVTAPPAGQEDPLTQLLTQARNQASVPTHTHTTAEGRNPVLGVTFAASVMTRARFQSVMTRAWFQSVMTRARFQSVMTRAWFQSVMTRARFQSVMTRARFQSVMTRARFQSVMTRARFQSLLWNIHLSDLKGDQQNDLQKGKLYHNRLFRLQPLLGHCSACSAYSPCWATVPPVPPTAPAGPLFRLFRLQPLLGHCSAYSPCWATVPRAAPAGPLFRLFRLQPLLGHCSAYSPCWATVPPTAPAGPLFRVQPLLGHI</sequence>
<organism evidence="4 5">
    <name type="scientific">Coilia grayii</name>
    <name type="common">Gray's grenadier anchovy</name>
    <dbReference type="NCBI Taxonomy" id="363190"/>
    <lineage>
        <taxon>Eukaryota</taxon>
        <taxon>Metazoa</taxon>
        <taxon>Chordata</taxon>
        <taxon>Craniata</taxon>
        <taxon>Vertebrata</taxon>
        <taxon>Euteleostomi</taxon>
        <taxon>Actinopterygii</taxon>
        <taxon>Neopterygii</taxon>
        <taxon>Teleostei</taxon>
        <taxon>Clupei</taxon>
        <taxon>Clupeiformes</taxon>
        <taxon>Clupeoidei</taxon>
        <taxon>Engraulidae</taxon>
        <taxon>Coilinae</taxon>
        <taxon>Coilia</taxon>
    </lineage>
</organism>
<dbReference type="Proteomes" id="UP001591681">
    <property type="component" value="Unassembled WGS sequence"/>
</dbReference>
<proteinExistence type="inferred from homology"/>
<dbReference type="Pfam" id="PF01585">
    <property type="entry name" value="G-patch"/>
    <property type="match status" value="1"/>
</dbReference>
<feature type="region of interest" description="Disordered" evidence="2">
    <location>
        <begin position="606"/>
        <end position="631"/>
    </location>
</feature>
<protein>
    <recommendedName>
        <fullName evidence="3">G-patch domain-containing protein</fullName>
    </recommendedName>
</protein>
<comment type="similarity">
    <text evidence="1">Belongs to the GPATCH1 family.</text>
</comment>